<gene>
    <name evidence="7" type="ORF">OG579_13370</name>
</gene>
<evidence type="ECO:0000256" key="4">
    <source>
        <dbReference type="ARBA" id="ARBA00022989"/>
    </source>
</evidence>
<dbReference type="GO" id="GO:0005886">
    <property type="term" value="C:plasma membrane"/>
    <property type="evidence" value="ECO:0007669"/>
    <property type="project" value="UniProtKB-SubCell"/>
</dbReference>
<name>A0AAU4JY81_9NOCA</name>
<feature type="transmembrane region" description="Helical" evidence="6">
    <location>
        <begin position="6"/>
        <end position="26"/>
    </location>
</feature>
<dbReference type="GO" id="GO:0015171">
    <property type="term" value="F:amino acid transmembrane transporter activity"/>
    <property type="evidence" value="ECO:0007669"/>
    <property type="project" value="TreeGrafter"/>
</dbReference>
<sequence length="207" mass="20783">MNPLPIALTGLATGAGLIIAIGPQNVMVLRNGVARTHVVPIVAVCAVSDLVLIVAGVVGLGAVVSGHPGIVTVATVLGAGYVIVLGLMAARRSLAPTAIASGEVTSRAGSRSRWAAVGAALALTWLNPHVYLDTVLTLGAIANSHGPEGKWAFAIGAGAASILWFCALGFAAGKLAPLFTRPRAWQILDAFVAVVMLAVGATLLASL</sequence>
<evidence type="ECO:0000313" key="8">
    <source>
        <dbReference type="Proteomes" id="UP001432128"/>
    </source>
</evidence>
<evidence type="ECO:0000256" key="2">
    <source>
        <dbReference type="ARBA" id="ARBA00022475"/>
    </source>
</evidence>
<keyword evidence="2" id="KW-1003">Cell membrane</keyword>
<dbReference type="RefSeq" id="WP_328856318.1">
    <property type="nucleotide sequence ID" value="NZ_CP108021.1"/>
</dbReference>
<evidence type="ECO:0000256" key="1">
    <source>
        <dbReference type="ARBA" id="ARBA00004651"/>
    </source>
</evidence>
<proteinExistence type="predicted"/>
<feature type="transmembrane region" description="Helical" evidence="6">
    <location>
        <begin position="38"/>
        <end position="64"/>
    </location>
</feature>
<feature type="transmembrane region" description="Helical" evidence="6">
    <location>
        <begin position="184"/>
        <end position="205"/>
    </location>
</feature>
<dbReference type="PANTHER" id="PTHR30086:SF20">
    <property type="entry name" value="ARGININE EXPORTER PROTEIN ARGO-RELATED"/>
    <property type="match status" value="1"/>
</dbReference>
<dbReference type="KEGG" id="whr:OG579_13370"/>
<dbReference type="AlphaFoldDB" id="A0AAU4JY81"/>
<organism evidence="7 8">
    <name type="scientific">Williamsia herbipolensis</name>
    <dbReference type="NCBI Taxonomy" id="1603258"/>
    <lineage>
        <taxon>Bacteria</taxon>
        <taxon>Bacillati</taxon>
        <taxon>Actinomycetota</taxon>
        <taxon>Actinomycetes</taxon>
        <taxon>Mycobacteriales</taxon>
        <taxon>Nocardiaceae</taxon>
        <taxon>Williamsia</taxon>
    </lineage>
</organism>
<dbReference type="EMBL" id="CP108021">
    <property type="protein sequence ID" value="WUM18726.1"/>
    <property type="molecule type" value="Genomic_DNA"/>
</dbReference>
<dbReference type="Proteomes" id="UP001432128">
    <property type="component" value="Chromosome"/>
</dbReference>
<evidence type="ECO:0000256" key="6">
    <source>
        <dbReference type="SAM" id="Phobius"/>
    </source>
</evidence>
<accession>A0AAU4JY81</accession>
<keyword evidence="3 6" id="KW-0812">Transmembrane</keyword>
<reference evidence="7 8" key="1">
    <citation type="submission" date="2022-10" db="EMBL/GenBank/DDBJ databases">
        <title>The complete genomes of actinobacterial strains from the NBC collection.</title>
        <authorList>
            <person name="Joergensen T.S."/>
            <person name="Alvarez Arevalo M."/>
            <person name="Sterndorff E.B."/>
            <person name="Faurdal D."/>
            <person name="Vuksanovic O."/>
            <person name="Mourched A.-S."/>
            <person name="Charusanti P."/>
            <person name="Shaw S."/>
            <person name="Blin K."/>
            <person name="Weber T."/>
        </authorList>
    </citation>
    <scope>NUCLEOTIDE SEQUENCE [LARGE SCALE GENOMIC DNA]</scope>
    <source>
        <strain evidence="7 8">NBC_00319</strain>
    </source>
</reference>
<evidence type="ECO:0000256" key="3">
    <source>
        <dbReference type="ARBA" id="ARBA00022692"/>
    </source>
</evidence>
<dbReference type="InterPro" id="IPR001123">
    <property type="entry name" value="LeuE-type"/>
</dbReference>
<feature type="transmembrane region" description="Helical" evidence="6">
    <location>
        <begin position="111"/>
        <end position="131"/>
    </location>
</feature>
<keyword evidence="8" id="KW-1185">Reference proteome</keyword>
<feature type="transmembrane region" description="Helical" evidence="6">
    <location>
        <begin position="70"/>
        <end position="90"/>
    </location>
</feature>
<feature type="transmembrane region" description="Helical" evidence="6">
    <location>
        <begin position="151"/>
        <end position="172"/>
    </location>
</feature>
<dbReference type="Pfam" id="PF01810">
    <property type="entry name" value="LysE"/>
    <property type="match status" value="1"/>
</dbReference>
<keyword evidence="4 6" id="KW-1133">Transmembrane helix</keyword>
<protein>
    <submittedName>
        <fullName evidence="7">LysE/ArgO family amino acid transporter</fullName>
    </submittedName>
</protein>
<keyword evidence="5 6" id="KW-0472">Membrane</keyword>
<comment type="subcellular location">
    <subcellularLocation>
        <location evidence="1">Cell membrane</location>
        <topology evidence="1">Multi-pass membrane protein</topology>
    </subcellularLocation>
</comment>
<dbReference type="PANTHER" id="PTHR30086">
    <property type="entry name" value="ARGININE EXPORTER PROTEIN ARGO"/>
    <property type="match status" value="1"/>
</dbReference>
<evidence type="ECO:0000313" key="7">
    <source>
        <dbReference type="EMBL" id="WUM18726.1"/>
    </source>
</evidence>
<evidence type="ECO:0000256" key="5">
    <source>
        <dbReference type="ARBA" id="ARBA00023136"/>
    </source>
</evidence>